<protein>
    <recommendedName>
        <fullName evidence="4">Lipocalin/cytosolic fatty-acid binding domain-containing protein</fullName>
    </recommendedName>
</protein>
<dbReference type="InterPro" id="IPR000566">
    <property type="entry name" value="Lipocln_cytosolic_FA-bd_dom"/>
</dbReference>
<dbReference type="InterPro" id="IPR031259">
    <property type="entry name" value="ILBP"/>
</dbReference>
<dbReference type="PANTHER" id="PTHR11955">
    <property type="entry name" value="FATTY ACID BINDING PROTEIN"/>
    <property type="match status" value="1"/>
</dbReference>
<proteinExistence type="inferred from homology"/>
<dbReference type="EMBL" id="JARAKH010000012">
    <property type="protein sequence ID" value="KAK8398747.1"/>
    <property type="molecule type" value="Genomic_DNA"/>
</dbReference>
<dbReference type="Pfam" id="PF00061">
    <property type="entry name" value="Lipocalin"/>
    <property type="match status" value="1"/>
</dbReference>
<dbReference type="SUPFAM" id="SSF50814">
    <property type="entry name" value="Lipocalins"/>
    <property type="match status" value="1"/>
</dbReference>
<evidence type="ECO:0000313" key="6">
    <source>
        <dbReference type="Proteomes" id="UP001487740"/>
    </source>
</evidence>
<keyword evidence="2" id="KW-0446">Lipid-binding</keyword>
<dbReference type="Proteomes" id="UP001487740">
    <property type="component" value="Unassembled WGS sequence"/>
</dbReference>
<evidence type="ECO:0000256" key="3">
    <source>
        <dbReference type="SAM" id="MobiDB-lite"/>
    </source>
</evidence>
<gene>
    <name evidence="5" type="ORF">O3P69_004088</name>
</gene>
<feature type="domain" description="Lipocalin/cytosolic fatty-acid binding" evidence="4">
    <location>
        <begin position="130"/>
        <end position="202"/>
    </location>
</feature>
<reference evidence="5 6" key="1">
    <citation type="submission" date="2023-03" db="EMBL/GenBank/DDBJ databases">
        <title>High-quality genome of Scylla paramamosain provides insights in environmental adaptation.</title>
        <authorList>
            <person name="Zhang L."/>
        </authorList>
    </citation>
    <scope>NUCLEOTIDE SEQUENCE [LARGE SCALE GENOMIC DNA]</scope>
    <source>
        <strain evidence="5">LZ_2023a</strain>
        <tissue evidence="5">Muscle</tissue>
    </source>
</reference>
<evidence type="ECO:0000313" key="5">
    <source>
        <dbReference type="EMBL" id="KAK8398747.1"/>
    </source>
</evidence>
<feature type="compositionally biased region" description="Polar residues" evidence="3">
    <location>
        <begin position="43"/>
        <end position="57"/>
    </location>
</feature>
<comment type="similarity">
    <text evidence="1">Belongs to the calycin superfamily. Fatty-acid binding protein (FABP) family.</text>
</comment>
<accession>A0AAW0UKM2</accession>
<dbReference type="GO" id="GO:0008289">
    <property type="term" value="F:lipid binding"/>
    <property type="evidence" value="ECO:0007669"/>
    <property type="project" value="UniProtKB-KW"/>
</dbReference>
<sequence length="204" mass="22691">MSPDLIYTTSITISSNDVLDGGRHVVTAAPEHTCGQEQSILAGSVTSRGEARPSSSIAPPHAIQLNENGQDRGKVQDGLIRGLRRVHEGLGCGNGDEERWATPPRPRWRSRWMTAPTLLRPSPPSRPPKSKFKLGEEFEETTADGRTVKSTITLDGNKLIHNQVGDKEKKEKDSVLTREFTDTEMLMECKVDDIVCKRVYKRQD</sequence>
<feature type="region of interest" description="Disordered" evidence="3">
    <location>
        <begin position="43"/>
        <end position="73"/>
    </location>
</feature>
<dbReference type="PRINTS" id="PR00178">
    <property type="entry name" value="FATTYACIDBP"/>
</dbReference>
<dbReference type="InterPro" id="IPR012674">
    <property type="entry name" value="Calycin"/>
</dbReference>
<evidence type="ECO:0000256" key="2">
    <source>
        <dbReference type="ARBA" id="ARBA00023121"/>
    </source>
</evidence>
<dbReference type="InterPro" id="IPR000463">
    <property type="entry name" value="Fatty_acid-bd"/>
</dbReference>
<evidence type="ECO:0000256" key="1">
    <source>
        <dbReference type="ARBA" id="ARBA00008390"/>
    </source>
</evidence>
<evidence type="ECO:0000259" key="4">
    <source>
        <dbReference type="Pfam" id="PF00061"/>
    </source>
</evidence>
<comment type="caution">
    <text evidence="5">The sequence shown here is derived from an EMBL/GenBank/DDBJ whole genome shotgun (WGS) entry which is preliminary data.</text>
</comment>
<keyword evidence="6" id="KW-1185">Reference proteome</keyword>
<organism evidence="5 6">
    <name type="scientific">Scylla paramamosain</name>
    <name type="common">Mud crab</name>
    <dbReference type="NCBI Taxonomy" id="85552"/>
    <lineage>
        <taxon>Eukaryota</taxon>
        <taxon>Metazoa</taxon>
        <taxon>Ecdysozoa</taxon>
        <taxon>Arthropoda</taxon>
        <taxon>Crustacea</taxon>
        <taxon>Multicrustacea</taxon>
        <taxon>Malacostraca</taxon>
        <taxon>Eumalacostraca</taxon>
        <taxon>Eucarida</taxon>
        <taxon>Decapoda</taxon>
        <taxon>Pleocyemata</taxon>
        <taxon>Brachyura</taxon>
        <taxon>Eubrachyura</taxon>
        <taxon>Portunoidea</taxon>
        <taxon>Portunidae</taxon>
        <taxon>Portuninae</taxon>
        <taxon>Scylla</taxon>
    </lineage>
</organism>
<name>A0AAW0UKM2_SCYPA</name>
<dbReference type="Gene3D" id="2.40.128.20">
    <property type="match status" value="1"/>
</dbReference>
<dbReference type="AlphaFoldDB" id="A0AAW0UKM2"/>